<keyword evidence="1" id="KW-0560">Oxidoreductase</keyword>
<evidence type="ECO:0000256" key="1">
    <source>
        <dbReference type="ARBA" id="ARBA00023002"/>
    </source>
</evidence>
<dbReference type="InterPro" id="IPR041854">
    <property type="entry name" value="BFD-like_2Fe2S-bd_dom_sf"/>
</dbReference>
<feature type="domain" description="FAD/NAD(P)-binding" evidence="2">
    <location>
        <begin position="5"/>
        <end position="312"/>
    </location>
</feature>
<keyword evidence="4" id="KW-1185">Reference proteome</keyword>
<evidence type="ECO:0000313" key="3">
    <source>
        <dbReference type="EMBL" id="MFL9883202.1"/>
    </source>
</evidence>
<protein>
    <submittedName>
        <fullName evidence="3">FAD-dependent oxidoreductase</fullName>
    </submittedName>
</protein>
<dbReference type="InterPro" id="IPR036188">
    <property type="entry name" value="FAD/NAD-bd_sf"/>
</dbReference>
<dbReference type="EMBL" id="JAQQFN010000005">
    <property type="protein sequence ID" value="MFL9883202.1"/>
    <property type="molecule type" value="Genomic_DNA"/>
</dbReference>
<reference evidence="3 4" key="1">
    <citation type="journal article" date="2024" name="Chem. Sci.">
        <title>Discovery of megapolipeptins by genome mining of a Burkholderiales bacteria collection.</title>
        <authorList>
            <person name="Paulo B.S."/>
            <person name="Recchia M.J.J."/>
            <person name="Lee S."/>
            <person name="Fergusson C.H."/>
            <person name="Romanowski S.B."/>
            <person name="Hernandez A."/>
            <person name="Krull N."/>
            <person name="Liu D.Y."/>
            <person name="Cavanagh H."/>
            <person name="Bos A."/>
            <person name="Gray C.A."/>
            <person name="Murphy B.T."/>
            <person name="Linington R.G."/>
            <person name="Eustaquio A.S."/>
        </authorList>
    </citation>
    <scope>NUCLEOTIDE SEQUENCE [LARGE SCALE GENOMIC DNA]</scope>
    <source>
        <strain evidence="3 4">RL16-012-BIC-B</strain>
    </source>
</reference>
<proteinExistence type="predicted"/>
<comment type="caution">
    <text evidence="3">The sequence shown here is derived from an EMBL/GenBank/DDBJ whole genome shotgun (WGS) entry which is preliminary data.</text>
</comment>
<organism evidence="3 4">
    <name type="scientific">Paraburkholderia agricolaris</name>
    <dbReference type="NCBI Taxonomy" id="2152888"/>
    <lineage>
        <taxon>Bacteria</taxon>
        <taxon>Pseudomonadati</taxon>
        <taxon>Pseudomonadota</taxon>
        <taxon>Betaproteobacteria</taxon>
        <taxon>Burkholderiales</taxon>
        <taxon>Burkholderiaceae</taxon>
        <taxon>Paraburkholderia</taxon>
    </lineage>
</organism>
<dbReference type="PANTHER" id="PTHR42949:SF3">
    <property type="entry name" value="ANAEROBIC GLYCEROL-3-PHOSPHATE DEHYDROGENASE SUBUNIT B"/>
    <property type="match status" value="1"/>
</dbReference>
<dbReference type="Pfam" id="PF07992">
    <property type="entry name" value="Pyr_redox_2"/>
    <property type="match status" value="1"/>
</dbReference>
<evidence type="ECO:0000313" key="4">
    <source>
        <dbReference type="Proteomes" id="UP001629249"/>
    </source>
</evidence>
<dbReference type="Gene3D" id="1.10.10.1100">
    <property type="entry name" value="BFD-like [2Fe-2S]-binding domain"/>
    <property type="match status" value="1"/>
</dbReference>
<dbReference type="PRINTS" id="PR00368">
    <property type="entry name" value="FADPNR"/>
</dbReference>
<evidence type="ECO:0000259" key="2">
    <source>
        <dbReference type="Pfam" id="PF07992"/>
    </source>
</evidence>
<gene>
    <name evidence="3" type="ORF">PQR66_09210</name>
</gene>
<dbReference type="PRINTS" id="PR00469">
    <property type="entry name" value="PNDRDTASEII"/>
</dbReference>
<dbReference type="SUPFAM" id="SSF51905">
    <property type="entry name" value="FAD/NAD(P)-binding domain"/>
    <property type="match status" value="1"/>
</dbReference>
<dbReference type="InterPro" id="IPR051691">
    <property type="entry name" value="Metab_Enz_Cyan_OpOx_G3PDH"/>
</dbReference>
<accession>A0ABW8ZJY5</accession>
<name>A0ABW8ZJY5_9BURK</name>
<sequence>MKRVDVVVIGAGPAGMGAAIEARRWGLSVLLLDEQAGPGGQIYRGIDAEPAHHVRLGTTYVAGVDLVRQLRASGVDHRAGASVWFVAPEGEVAYSVNGHAHRITAKRIILATGAIERPCPIPGWTLPGVMTAGAAQILLKTAGVARTDAVFAGSGPLLYLVASQYARLGIPIRAVLDTTPAHHYVRAATQWRSALRGAPHLADGLRMLAALRSADIRIVGGVTGLHAEGDNRLERVLYQKRGRWLPLETAGLFLHQGVVPHIQAALAAGCERAWDERGQCWRIVTDACGQTSQPTILLAGDAAAITGATNAPMRGELAALAAAHALGCMDDRTFTARRNPLLRQLARDAAVRPFLETLYRPAATFSTPPDPETLVCRCEEIRAREVGAYVRQCGGDANPFKSGQRCGMGPCQARQCGLTLAQLMCRDGEAPEANHALRVRPPIVPVPLGELAELADDKVSA</sequence>
<dbReference type="PIRSF" id="PIRSF037495">
    <property type="entry name" value="Opine_OX_OoxA/HcnB"/>
    <property type="match status" value="1"/>
</dbReference>
<dbReference type="Gene3D" id="3.50.50.60">
    <property type="entry name" value="FAD/NAD(P)-binding domain"/>
    <property type="match status" value="2"/>
</dbReference>
<dbReference type="RefSeq" id="WP_408326286.1">
    <property type="nucleotide sequence ID" value="NZ_JAQQFH010000002.1"/>
</dbReference>
<dbReference type="InterPro" id="IPR017224">
    <property type="entry name" value="Opine_Oxase_asu/HCN_bsu"/>
</dbReference>
<dbReference type="InterPro" id="IPR023753">
    <property type="entry name" value="FAD/NAD-binding_dom"/>
</dbReference>
<dbReference type="PANTHER" id="PTHR42949">
    <property type="entry name" value="ANAEROBIC GLYCEROL-3-PHOSPHATE DEHYDROGENASE SUBUNIT B"/>
    <property type="match status" value="1"/>
</dbReference>
<dbReference type="Proteomes" id="UP001629249">
    <property type="component" value="Unassembled WGS sequence"/>
</dbReference>